<evidence type="ECO:0000259" key="3">
    <source>
        <dbReference type="Pfam" id="PF22124"/>
    </source>
</evidence>
<dbReference type="Proteomes" id="UP000247523">
    <property type="component" value="Unassembled WGS sequence"/>
</dbReference>
<accession>A0A318EKB3</accession>
<evidence type="ECO:0000313" key="4">
    <source>
        <dbReference type="EMBL" id="PXV86861.1"/>
    </source>
</evidence>
<comment type="caution">
    <text evidence="4">The sequence shown here is derived from an EMBL/GenBank/DDBJ whole genome shotgun (WGS) entry which is preliminary data.</text>
</comment>
<reference evidence="4 5" key="1">
    <citation type="submission" date="2018-05" db="EMBL/GenBank/DDBJ databases">
        <title>Genomic Encyclopedia of Type Strains, Phase IV (KMG-IV): sequencing the most valuable type-strain genomes for metagenomic binning, comparative biology and taxonomic classification.</title>
        <authorList>
            <person name="Goeker M."/>
        </authorList>
    </citation>
    <scope>NUCLEOTIDE SEQUENCE [LARGE SCALE GENOMIC DNA]</scope>
    <source>
        <strain evidence="4 5">DSM 28816</strain>
    </source>
</reference>
<evidence type="ECO:0000313" key="5">
    <source>
        <dbReference type="Proteomes" id="UP000247523"/>
    </source>
</evidence>
<feature type="domain" description="Alpha fucosidase A-like C-terminal" evidence="2">
    <location>
        <begin position="675"/>
        <end position="735"/>
    </location>
</feature>
<dbReference type="InterPro" id="IPR049053">
    <property type="entry name" value="AFCA-like_C"/>
</dbReference>
<dbReference type="InterPro" id="IPR054363">
    <property type="entry name" value="GH95_cat"/>
</dbReference>
<dbReference type="InterPro" id="IPR008928">
    <property type="entry name" value="6-hairpin_glycosidase_sf"/>
</dbReference>
<dbReference type="PIRSF" id="PIRSF007663">
    <property type="entry name" value="UCP007663"/>
    <property type="match status" value="1"/>
</dbReference>
<dbReference type="Pfam" id="PF22124">
    <property type="entry name" value="Glyco_hydro_95_cat"/>
    <property type="match status" value="1"/>
</dbReference>
<dbReference type="SUPFAM" id="SSF48208">
    <property type="entry name" value="Six-hairpin glycosidases"/>
    <property type="match status" value="1"/>
</dbReference>
<dbReference type="FunFam" id="1.50.10.10:FF:000028">
    <property type="entry name" value="Alpha-L-fucosidase 2"/>
    <property type="match status" value="1"/>
</dbReference>
<dbReference type="EMBL" id="QICS01000011">
    <property type="protein sequence ID" value="PXV86861.1"/>
    <property type="molecule type" value="Genomic_DNA"/>
</dbReference>
<proteinExistence type="predicted"/>
<feature type="domain" description="Glycosyl hydrolase family 95 N-terminal" evidence="1">
    <location>
        <begin position="3"/>
        <end position="235"/>
    </location>
</feature>
<organism evidence="4 5">
    <name type="scientific">Lachnotalea glycerini</name>
    <dbReference type="NCBI Taxonomy" id="1763509"/>
    <lineage>
        <taxon>Bacteria</taxon>
        <taxon>Bacillati</taxon>
        <taxon>Bacillota</taxon>
        <taxon>Clostridia</taxon>
        <taxon>Lachnospirales</taxon>
        <taxon>Lachnospiraceae</taxon>
        <taxon>Lachnotalea</taxon>
    </lineage>
</organism>
<dbReference type="InterPro" id="IPR027414">
    <property type="entry name" value="GH95_N_dom"/>
</dbReference>
<dbReference type="AlphaFoldDB" id="A0A318EKB3"/>
<dbReference type="InterPro" id="IPR012341">
    <property type="entry name" value="6hp_glycosidase-like_sf"/>
</dbReference>
<dbReference type="Pfam" id="PF21307">
    <property type="entry name" value="Glyco_hydro_95_C"/>
    <property type="match status" value="1"/>
</dbReference>
<protein>
    <submittedName>
        <fullName evidence="4">Alpha-L-fucosidase 2</fullName>
    </submittedName>
</protein>
<dbReference type="PANTHER" id="PTHR31084:SF0">
    <property type="entry name" value="ALPHA-L-FUCOSIDASE 2"/>
    <property type="match status" value="1"/>
</dbReference>
<dbReference type="GO" id="GO:0004560">
    <property type="term" value="F:alpha-L-fucosidase activity"/>
    <property type="evidence" value="ECO:0007669"/>
    <property type="project" value="InterPro"/>
</dbReference>
<dbReference type="Gene3D" id="1.50.10.10">
    <property type="match status" value="1"/>
</dbReference>
<feature type="domain" description="Glycosyl hydrolase family 95 catalytic" evidence="3">
    <location>
        <begin position="254"/>
        <end position="673"/>
    </location>
</feature>
<sequence>MKLWYQKPAASWEEALPIGNGRLGAMVCGGIQKELLYLNEDSIWYGKSINRINPDAYNNLDNVRELILNGEIQKAEELLKVAFSGTPQSQRPYQSLGKMTITMQGLKEESQNYVRSLELETGICTTTFTIGEAVYTREVFSSYPNKIMVMHMTCSQKASISFQAFMSRERYYDNAGAVNNHTIYMDGNLGKGGVEFYCALMVKANGGNVRTVGEHLIVEEADSVMLCFAADTTFYSKEPKRNVQKLLNAAAKKSYDKLKLKHITDFSELMQRVSFTLIDGENASLPTDERIKAFGAGIKDNSLAALYFQYGRYLLVSSSRPGSLPANLQGIWNNNMTPCWDSKFTININTEMNYWPVEICNLSECHQPLFEHLKRLVKTGKKTAKKMYGCRGFCAHHNTDLWADSAPQDIYTPASYWTQGGAWLCTHLWMHYQYTINKEWLKKVAYPILREAVLFYTDFLVEKDEYLVTCPSVSPENTYIRVDKKQVEGQQTTNVTSGCACYGPTMDNQILRDVFSQFIEMVRELELDDDLEKQAKLILTKLPPNQVGKYGQIMEWCEDYDEAEPGHRHISHLYGLYPSHQITVDKTPELIEAAKTTLKRRLDNGGGHTGWSCAWIINFYTRLHDGNTALSFLQRIMRQSTYPNLMDNHPLGSGSVFQIDGNFGACAAIAEMLVQSDDDKVWLLPALPDEWEEGEVKGLCVYGGASIDLMWKNHKLKTVELHSRRIYPITLIYRGTERTIQTDCNRLEFNL</sequence>
<evidence type="ECO:0000259" key="1">
    <source>
        <dbReference type="Pfam" id="PF14498"/>
    </source>
</evidence>
<dbReference type="GO" id="GO:0005975">
    <property type="term" value="P:carbohydrate metabolic process"/>
    <property type="evidence" value="ECO:0007669"/>
    <property type="project" value="InterPro"/>
</dbReference>
<dbReference type="InterPro" id="IPR016518">
    <property type="entry name" value="Alpha-L-fucosidase"/>
</dbReference>
<dbReference type="PANTHER" id="PTHR31084">
    <property type="entry name" value="ALPHA-L-FUCOSIDASE 2"/>
    <property type="match status" value="1"/>
</dbReference>
<dbReference type="Pfam" id="PF14498">
    <property type="entry name" value="Glyco_hyd_65N_2"/>
    <property type="match status" value="1"/>
</dbReference>
<name>A0A318EKB3_9FIRM</name>
<evidence type="ECO:0000259" key="2">
    <source>
        <dbReference type="Pfam" id="PF21307"/>
    </source>
</evidence>
<dbReference type="RefSeq" id="WP_110291672.1">
    <property type="nucleotide sequence ID" value="NZ_QICS01000011.1"/>
</dbReference>
<gene>
    <name evidence="4" type="ORF">C8E03_11161</name>
</gene>